<feature type="compositionally biased region" description="Polar residues" evidence="1">
    <location>
        <begin position="1"/>
        <end position="10"/>
    </location>
</feature>
<accession>A0A9D4G418</accession>
<dbReference type="AlphaFoldDB" id="A0A9D4G418"/>
<protein>
    <submittedName>
        <fullName evidence="3">Uncharacterized protein</fullName>
    </submittedName>
</protein>
<feature type="region of interest" description="Disordered" evidence="1">
    <location>
        <begin position="1"/>
        <end position="47"/>
    </location>
</feature>
<reference evidence="3" key="1">
    <citation type="journal article" date="2019" name="bioRxiv">
        <title>The Genome of the Zebra Mussel, Dreissena polymorpha: A Resource for Invasive Species Research.</title>
        <authorList>
            <person name="McCartney M.A."/>
            <person name="Auch B."/>
            <person name="Kono T."/>
            <person name="Mallez S."/>
            <person name="Zhang Y."/>
            <person name="Obille A."/>
            <person name="Becker A."/>
            <person name="Abrahante J.E."/>
            <person name="Garbe J."/>
            <person name="Badalamenti J.P."/>
            <person name="Herman A."/>
            <person name="Mangelson H."/>
            <person name="Liachko I."/>
            <person name="Sullivan S."/>
            <person name="Sone E.D."/>
            <person name="Koren S."/>
            <person name="Silverstein K.A.T."/>
            <person name="Beckman K.B."/>
            <person name="Gohl D.M."/>
        </authorList>
    </citation>
    <scope>NUCLEOTIDE SEQUENCE</scope>
    <source>
        <strain evidence="3">Duluth1</strain>
        <tissue evidence="3">Whole animal</tissue>
    </source>
</reference>
<dbReference type="Proteomes" id="UP000828390">
    <property type="component" value="Unassembled WGS sequence"/>
</dbReference>
<evidence type="ECO:0000256" key="2">
    <source>
        <dbReference type="SAM" id="Phobius"/>
    </source>
</evidence>
<feature type="compositionally biased region" description="Polar residues" evidence="1">
    <location>
        <begin position="18"/>
        <end position="34"/>
    </location>
</feature>
<name>A0A9D4G418_DREPO</name>
<evidence type="ECO:0000313" key="4">
    <source>
        <dbReference type="Proteomes" id="UP000828390"/>
    </source>
</evidence>
<keyword evidence="2" id="KW-1133">Transmembrane helix</keyword>
<keyword evidence="4" id="KW-1185">Reference proteome</keyword>
<evidence type="ECO:0000256" key="1">
    <source>
        <dbReference type="SAM" id="MobiDB-lite"/>
    </source>
</evidence>
<gene>
    <name evidence="3" type="ORF">DPMN_138546</name>
</gene>
<reference evidence="3" key="2">
    <citation type="submission" date="2020-11" db="EMBL/GenBank/DDBJ databases">
        <authorList>
            <person name="McCartney M.A."/>
            <person name="Auch B."/>
            <person name="Kono T."/>
            <person name="Mallez S."/>
            <person name="Becker A."/>
            <person name="Gohl D.M."/>
            <person name="Silverstein K.A.T."/>
            <person name="Koren S."/>
            <person name="Bechman K.B."/>
            <person name="Herman A."/>
            <person name="Abrahante J.E."/>
            <person name="Garbe J."/>
        </authorList>
    </citation>
    <scope>NUCLEOTIDE SEQUENCE</scope>
    <source>
        <strain evidence="3">Duluth1</strain>
        <tissue evidence="3">Whole animal</tissue>
    </source>
</reference>
<sequence length="104" mass="11413">MASNYPLGQTQRREFSDILNQNQNEESGGSSRQSPIDMPADVDETEKKEKQRCMGLKYLAFSIVVCGLLAGVIVAVVFGKKSLTDKRQKLPLGGILSTERPIGK</sequence>
<evidence type="ECO:0000313" key="3">
    <source>
        <dbReference type="EMBL" id="KAH3810160.1"/>
    </source>
</evidence>
<keyword evidence="2" id="KW-0472">Membrane</keyword>
<comment type="caution">
    <text evidence="3">The sequence shown here is derived from an EMBL/GenBank/DDBJ whole genome shotgun (WGS) entry which is preliminary data.</text>
</comment>
<proteinExistence type="predicted"/>
<keyword evidence="2" id="KW-0812">Transmembrane</keyword>
<feature type="transmembrane region" description="Helical" evidence="2">
    <location>
        <begin position="58"/>
        <end position="79"/>
    </location>
</feature>
<dbReference type="EMBL" id="JAIWYP010000006">
    <property type="protein sequence ID" value="KAH3810160.1"/>
    <property type="molecule type" value="Genomic_DNA"/>
</dbReference>
<organism evidence="3 4">
    <name type="scientific">Dreissena polymorpha</name>
    <name type="common">Zebra mussel</name>
    <name type="synonym">Mytilus polymorpha</name>
    <dbReference type="NCBI Taxonomy" id="45954"/>
    <lineage>
        <taxon>Eukaryota</taxon>
        <taxon>Metazoa</taxon>
        <taxon>Spiralia</taxon>
        <taxon>Lophotrochozoa</taxon>
        <taxon>Mollusca</taxon>
        <taxon>Bivalvia</taxon>
        <taxon>Autobranchia</taxon>
        <taxon>Heteroconchia</taxon>
        <taxon>Euheterodonta</taxon>
        <taxon>Imparidentia</taxon>
        <taxon>Neoheterodontei</taxon>
        <taxon>Myida</taxon>
        <taxon>Dreissenoidea</taxon>
        <taxon>Dreissenidae</taxon>
        <taxon>Dreissena</taxon>
    </lineage>
</organism>